<dbReference type="EMBL" id="CP018477">
    <property type="protein sequence ID" value="ASV75962.1"/>
    <property type="molecule type" value="Genomic_DNA"/>
</dbReference>
<evidence type="ECO:0000313" key="1">
    <source>
        <dbReference type="EMBL" id="ASV75962.1"/>
    </source>
</evidence>
<proteinExistence type="predicted"/>
<sequence>MQEALSPSFVNLKKLIDFESFCCSSEMVNDLDAFERWD</sequence>
<protein>
    <submittedName>
        <fullName evidence="1">Uncharacterized protein</fullName>
    </submittedName>
</protein>
<organism evidence="1 2">
    <name type="scientific">Thermogutta terrifontis</name>
    <dbReference type="NCBI Taxonomy" id="1331910"/>
    <lineage>
        <taxon>Bacteria</taxon>
        <taxon>Pseudomonadati</taxon>
        <taxon>Planctomycetota</taxon>
        <taxon>Planctomycetia</taxon>
        <taxon>Pirellulales</taxon>
        <taxon>Thermoguttaceae</taxon>
        <taxon>Thermogutta</taxon>
    </lineage>
</organism>
<reference evidence="1 2" key="1">
    <citation type="journal article" name="Front. Microbiol.">
        <title>Sugar Metabolism of the First Thermophilic Planctomycete Thermogutta terrifontis: Comparative Genomic and Transcriptomic Approaches.</title>
        <authorList>
            <person name="Elcheninov A.G."/>
            <person name="Menzel P."/>
            <person name="Gudbergsdottir S.R."/>
            <person name="Slesarev A.I."/>
            <person name="Kadnikov V.V."/>
            <person name="Krogh A."/>
            <person name="Bonch-Osmolovskaya E.A."/>
            <person name="Peng X."/>
            <person name="Kublanov I.V."/>
        </authorList>
    </citation>
    <scope>NUCLEOTIDE SEQUENCE [LARGE SCALE GENOMIC DNA]</scope>
    <source>
        <strain evidence="1 2">R1</strain>
    </source>
</reference>
<dbReference type="AlphaFoldDB" id="A0A286RJ70"/>
<accession>A0A286RJ70</accession>
<name>A0A286RJ70_9BACT</name>
<dbReference type="Proteomes" id="UP000215086">
    <property type="component" value="Chromosome"/>
</dbReference>
<keyword evidence="2" id="KW-1185">Reference proteome</keyword>
<dbReference type="KEGG" id="ttf:THTE_3360"/>
<gene>
    <name evidence="1" type="ORF">THTE_3360</name>
</gene>
<evidence type="ECO:0000313" key="2">
    <source>
        <dbReference type="Proteomes" id="UP000215086"/>
    </source>
</evidence>